<feature type="compositionally biased region" description="Polar residues" evidence="1">
    <location>
        <begin position="120"/>
        <end position="146"/>
    </location>
</feature>
<organism evidence="3">
    <name type="scientific">Trichuris suis</name>
    <name type="common">pig whipworm</name>
    <dbReference type="NCBI Taxonomy" id="68888"/>
    <lineage>
        <taxon>Eukaryota</taxon>
        <taxon>Metazoa</taxon>
        <taxon>Ecdysozoa</taxon>
        <taxon>Nematoda</taxon>
        <taxon>Enoplea</taxon>
        <taxon>Dorylaimia</taxon>
        <taxon>Trichinellida</taxon>
        <taxon>Trichuridae</taxon>
        <taxon>Trichuris</taxon>
    </lineage>
</organism>
<dbReference type="AlphaFoldDB" id="A0A085N3D8"/>
<reference evidence="3 4" key="1">
    <citation type="journal article" date="2014" name="Nat. Genet.">
        <title>Genome and transcriptome of the porcine whipworm Trichuris suis.</title>
        <authorList>
            <person name="Jex A.R."/>
            <person name="Nejsum P."/>
            <person name="Schwarz E.M."/>
            <person name="Hu L."/>
            <person name="Young N.D."/>
            <person name="Hall R.S."/>
            <person name="Korhonen P.K."/>
            <person name="Liao S."/>
            <person name="Thamsborg S."/>
            <person name="Xia J."/>
            <person name="Xu P."/>
            <person name="Wang S."/>
            <person name="Scheerlinck J.P."/>
            <person name="Hofmann A."/>
            <person name="Sternberg P.W."/>
            <person name="Wang J."/>
            <person name="Gasser R.B."/>
        </authorList>
    </citation>
    <scope>NUCLEOTIDE SEQUENCE [LARGE SCALE GENOMIC DNA]</scope>
    <source>
        <strain evidence="3">DCEP-RM93F</strain>
        <strain evidence="2">DCEP-RM93M</strain>
    </source>
</reference>
<sequence length="189" mass="21127">MGDTTVSQTVREVKKILAADRTPEVPLGLEQDELTEALWFLIPTFPLRYEKEFIRPYDSRSSVLKTTTTPSSAGTFLYTPCPPCQHHMMSIFASDRVRQAPRVTRLYNNTPQEDHHFNYRSATAQSNGRRSDLSQHGGTQPDTKLSSPGRIMTLESSAESTEASGINQALPGDVSMRGTVLDDYINQFD</sequence>
<proteinExistence type="predicted"/>
<gene>
    <name evidence="2" type="ORF">M513_10527</name>
    <name evidence="3" type="ORF">M514_10527</name>
</gene>
<feature type="compositionally biased region" description="Low complexity" evidence="1">
    <location>
        <begin position="155"/>
        <end position="164"/>
    </location>
</feature>
<name>A0A085N3D8_9BILA</name>
<dbReference type="EMBL" id="KL363289">
    <property type="protein sequence ID" value="KFD48593.1"/>
    <property type="molecule type" value="Genomic_DNA"/>
</dbReference>
<protein>
    <submittedName>
        <fullName evidence="3">Uncharacterized protein</fullName>
    </submittedName>
</protein>
<dbReference type="Proteomes" id="UP000030764">
    <property type="component" value="Unassembled WGS sequence"/>
</dbReference>
<dbReference type="Proteomes" id="UP000030758">
    <property type="component" value="Unassembled WGS sequence"/>
</dbReference>
<evidence type="ECO:0000313" key="2">
    <source>
        <dbReference type="EMBL" id="KFD48593.1"/>
    </source>
</evidence>
<feature type="region of interest" description="Disordered" evidence="1">
    <location>
        <begin position="107"/>
        <end position="149"/>
    </location>
</feature>
<keyword evidence="4" id="KW-1185">Reference proteome</keyword>
<evidence type="ECO:0000313" key="4">
    <source>
        <dbReference type="Proteomes" id="UP000030764"/>
    </source>
</evidence>
<feature type="region of interest" description="Disordered" evidence="1">
    <location>
        <begin position="154"/>
        <end position="173"/>
    </location>
</feature>
<accession>A0A085N3D8</accession>
<evidence type="ECO:0000256" key="1">
    <source>
        <dbReference type="SAM" id="MobiDB-lite"/>
    </source>
</evidence>
<dbReference type="EMBL" id="KL367563">
    <property type="protein sequence ID" value="KFD63984.1"/>
    <property type="molecule type" value="Genomic_DNA"/>
</dbReference>
<evidence type="ECO:0000313" key="3">
    <source>
        <dbReference type="EMBL" id="KFD63984.1"/>
    </source>
</evidence>